<evidence type="ECO:0008006" key="4">
    <source>
        <dbReference type="Google" id="ProtNLM"/>
    </source>
</evidence>
<reference evidence="3" key="1">
    <citation type="submission" date="2016-10" db="EMBL/GenBank/DDBJ databases">
        <authorList>
            <person name="Varghese N."/>
            <person name="Submissions S."/>
        </authorList>
    </citation>
    <scope>NUCLEOTIDE SEQUENCE [LARGE SCALE GENOMIC DNA]</scope>
    <source>
        <strain evidence="3">DSM 17298</strain>
    </source>
</reference>
<dbReference type="Pfam" id="PF14352">
    <property type="entry name" value="DUF4402"/>
    <property type="match status" value="1"/>
</dbReference>
<feature type="transmembrane region" description="Helical" evidence="1">
    <location>
        <begin position="21"/>
        <end position="41"/>
    </location>
</feature>
<accession>A0A1H6ANX8</accession>
<keyword evidence="1" id="KW-0472">Membrane</keyword>
<gene>
    <name evidence="2" type="ORF">SAMN03080598_04218</name>
</gene>
<dbReference type="InterPro" id="IPR025514">
    <property type="entry name" value="DUF4402"/>
</dbReference>
<dbReference type="STRING" id="1120964.GCA_001313265_07673"/>
<dbReference type="AlphaFoldDB" id="A0A1H6ANX8"/>
<evidence type="ECO:0000256" key="1">
    <source>
        <dbReference type="SAM" id="Phobius"/>
    </source>
</evidence>
<name>A0A1H6ANX8_9BACT</name>
<protein>
    <recommendedName>
        <fullName evidence="4">DUF4402 domain-containing protein</fullName>
    </recommendedName>
</protein>
<sequence length="173" mass="18314">MSLKRCTKGVLKFFPTGKNTFWQSLIFFFASALPLVSVAQIQVYQESPFSFGAMILSEAGGTVTLSPTGDRSAAGGIVLLSTTEFHPLILSVEAPYGTIIHIDFGTEQLLFGENGGQIGLTLNASDPISPFTSLATPPQRTTVYIGGTLSLGPRSTTPTGVYSGSITVTFIQE</sequence>
<evidence type="ECO:0000313" key="2">
    <source>
        <dbReference type="EMBL" id="SEG49777.1"/>
    </source>
</evidence>
<proteinExistence type="predicted"/>
<keyword evidence="3" id="KW-1185">Reference proteome</keyword>
<dbReference type="Proteomes" id="UP000236736">
    <property type="component" value="Unassembled WGS sequence"/>
</dbReference>
<dbReference type="OrthoDB" id="1443914at2"/>
<organism evidence="2 3">
    <name type="scientific">Algoriphagus boritolerans DSM 17298 = JCM 18970</name>
    <dbReference type="NCBI Taxonomy" id="1120964"/>
    <lineage>
        <taxon>Bacteria</taxon>
        <taxon>Pseudomonadati</taxon>
        <taxon>Bacteroidota</taxon>
        <taxon>Cytophagia</taxon>
        <taxon>Cytophagales</taxon>
        <taxon>Cyclobacteriaceae</taxon>
        <taxon>Algoriphagus</taxon>
    </lineage>
</organism>
<evidence type="ECO:0000313" key="3">
    <source>
        <dbReference type="Proteomes" id="UP000236736"/>
    </source>
</evidence>
<keyword evidence="1" id="KW-1133">Transmembrane helix</keyword>
<dbReference type="EMBL" id="FNVR01000051">
    <property type="protein sequence ID" value="SEG49777.1"/>
    <property type="molecule type" value="Genomic_DNA"/>
</dbReference>
<dbReference type="RefSeq" id="WP_103926758.1">
    <property type="nucleotide sequence ID" value="NZ_FNVR01000051.1"/>
</dbReference>
<keyword evidence="1" id="KW-0812">Transmembrane</keyword>